<accession>A0ABT2PVT3</accession>
<name>A0ABT2PVT3_9MOLU</name>
<proteinExistence type="predicted"/>
<gene>
    <name evidence="2" type="ORF">N7603_01960</name>
</gene>
<organism evidence="2 3">
    <name type="scientific">Paracholeplasma vituli</name>
    <dbReference type="NCBI Taxonomy" id="69473"/>
    <lineage>
        <taxon>Bacteria</taxon>
        <taxon>Bacillati</taxon>
        <taxon>Mycoplasmatota</taxon>
        <taxon>Mollicutes</taxon>
        <taxon>Acholeplasmatales</taxon>
        <taxon>Acholeplasmataceae</taxon>
        <taxon>Paracholeplasma</taxon>
    </lineage>
</organism>
<evidence type="ECO:0000259" key="1">
    <source>
        <dbReference type="Pfam" id="PF06054"/>
    </source>
</evidence>
<evidence type="ECO:0000313" key="2">
    <source>
        <dbReference type="EMBL" id="MCU0104419.1"/>
    </source>
</evidence>
<feature type="domain" description="Competence protein CoiA nuclease-like" evidence="1">
    <location>
        <begin position="7"/>
        <end position="92"/>
    </location>
</feature>
<protein>
    <recommendedName>
        <fullName evidence="1">Competence protein CoiA nuclease-like domain-containing protein</fullName>
    </recommendedName>
</protein>
<dbReference type="RefSeq" id="WP_262095651.1">
    <property type="nucleotide sequence ID" value="NZ_JAOEGN010000003.1"/>
</dbReference>
<sequence length="287" mass="33574">MDNLWTESSFHDNIKNMVAQICRKLGYATREEFKGKDWRADVFVLANGIKYAFEIQSSIQSVRKTLERQAKYIRDGVIGCWLFEKEPKQKNELENLPLFRLNNNNDNVTVSIKDRKEISLEVFIKDFLHGNIKFCSSLNPLELEVRFIKMDCWKCRHENHIYYIGDLITPCNAKIFFGDIEMWISEKLMFTPEIVEKVLDHAKVNNKLNMATIKERYSNTVGNTYLSFGCSKCDSIFGDWFVFEAIIDTWYGDGVVDKMMISKKEIPVDLKSETPHWCHPGENDFCE</sequence>
<dbReference type="EMBL" id="JAOEGN010000003">
    <property type="protein sequence ID" value="MCU0104419.1"/>
    <property type="molecule type" value="Genomic_DNA"/>
</dbReference>
<comment type="caution">
    <text evidence="2">The sequence shown here is derived from an EMBL/GenBank/DDBJ whole genome shotgun (WGS) entry which is preliminary data.</text>
</comment>
<reference evidence="3" key="1">
    <citation type="submission" date="2023-07" db="EMBL/GenBank/DDBJ databases">
        <title>Novel Mycoplasma species identified in domestic and wild animals.</title>
        <authorList>
            <person name="Volokhov D.V."/>
            <person name="Furtak V.A."/>
            <person name="Zagorodnyaya T.A."/>
        </authorList>
    </citation>
    <scope>NUCLEOTIDE SEQUENCE [LARGE SCALE GENOMIC DNA]</scope>
    <source>
        <strain evidence="3">92-19</strain>
    </source>
</reference>
<dbReference type="Proteomes" id="UP001209076">
    <property type="component" value="Unassembled WGS sequence"/>
</dbReference>
<dbReference type="InterPro" id="IPR010330">
    <property type="entry name" value="CoiA_nuc"/>
</dbReference>
<keyword evidence="3" id="KW-1185">Reference proteome</keyword>
<dbReference type="Pfam" id="PF06054">
    <property type="entry name" value="CoiA_nuc"/>
    <property type="match status" value="1"/>
</dbReference>
<evidence type="ECO:0000313" key="3">
    <source>
        <dbReference type="Proteomes" id="UP001209076"/>
    </source>
</evidence>